<organism evidence="2 3">
    <name type="scientific">Candidatus Andeanibacterium colombiense</name>
    <dbReference type="NCBI Taxonomy" id="3121345"/>
    <lineage>
        <taxon>Bacteria</taxon>
        <taxon>Pseudomonadati</taxon>
        <taxon>Pseudomonadota</taxon>
        <taxon>Alphaproteobacteria</taxon>
        <taxon>Sphingomonadales</taxon>
        <taxon>Sphingomonadaceae</taxon>
        <taxon>Candidatus Andeanibacterium</taxon>
    </lineage>
</organism>
<feature type="domain" description="FAD-dependent urate hydroxylase HpyO/Asp monooxygenase CreE-like FAD/NAD(P)-binding" evidence="1">
    <location>
        <begin position="35"/>
        <end position="177"/>
    </location>
</feature>
<accession>A0AAJ5X5T4</accession>
<sequence>MSEEAIAPAIDFGVTDDRRMPASTTYSLTLADHVAIVGGGFSGTLMAVNLLRYGDTRVTLIERGDSFARGAAYSTKEPRHLLNVRAGNMSALADQPDHFVDWLRRHDCDAVHGFASRRDYGRYLGALLSETITNSRGRLQLRKANVEALAWGEGHAQLTLAGGDRVRADMAVLAAGNLPPHDLVGLASAGLAPGVYCSNPWSGDLGVGLIEQDTVLVIGTGLTMIDVAVSLDAAGFRGKIVALSRRGLVPRPHALEPAPYEPLREKPPQTGSALVRRVRLDAERIGWRGAVDALRPFSQPLWLGASDQERSRFLRHMRTWWDVHRHRLAPQIAARLEALRADGRLTILSGKIGEVRPCAGGAEVIFRPRSGEGGQAIAARRIVNCTGPQSDLRRSSDPLLRQLFESGQIRADANTLGIDVNVKSEVVGADGRANPRLLALGPLTRGTFWEINAVPDIRVQAWSLARRLSAAHWVEGEGL</sequence>
<dbReference type="PANTHER" id="PTHR40254:SF1">
    <property type="entry name" value="BLR0577 PROTEIN"/>
    <property type="match status" value="1"/>
</dbReference>
<evidence type="ECO:0000313" key="3">
    <source>
        <dbReference type="Proteomes" id="UP001218362"/>
    </source>
</evidence>
<evidence type="ECO:0000313" key="2">
    <source>
        <dbReference type="EMBL" id="WEK48345.1"/>
    </source>
</evidence>
<evidence type="ECO:0000259" key="1">
    <source>
        <dbReference type="Pfam" id="PF13454"/>
    </source>
</evidence>
<proteinExistence type="predicted"/>
<gene>
    <name evidence="2" type="ORF">P0Y56_08640</name>
</gene>
<dbReference type="Pfam" id="PF13454">
    <property type="entry name" value="NAD_binding_9"/>
    <property type="match status" value="1"/>
</dbReference>
<dbReference type="Gene3D" id="3.50.50.60">
    <property type="entry name" value="FAD/NAD(P)-binding domain"/>
    <property type="match status" value="2"/>
</dbReference>
<dbReference type="KEGG" id="acob:P0Y56_08640"/>
<dbReference type="InterPro" id="IPR036188">
    <property type="entry name" value="FAD/NAD-bd_sf"/>
</dbReference>
<name>A0AAJ5X5T4_9SPHN</name>
<dbReference type="SUPFAM" id="SSF51905">
    <property type="entry name" value="FAD/NAD(P)-binding domain"/>
    <property type="match status" value="1"/>
</dbReference>
<dbReference type="AlphaFoldDB" id="A0AAJ5X5T4"/>
<protein>
    <submittedName>
        <fullName evidence="2">FAD-dependent oxidoreductase</fullName>
    </submittedName>
</protein>
<reference evidence="2" key="1">
    <citation type="submission" date="2023-03" db="EMBL/GenBank/DDBJ databases">
        <title>Andean soil-derived lignocellulolytic bacterial consortium as a source of novel taxa and putative plastic-active enzymes.</title>
        <authorList>
            <person name="Diaz-Garcia L."/>
            <person name="Chuvochina M."/>
            <person name="Feuerriegel G."/>
            <person name="Bunk B."/>
            <person name="Sproer C."/>
            <person name="Streit W.R."/>
            <person name="Rodriguez L.M."/>
            <person name="Overmann J."/>
            <person name="Jimenez D.J."/>
        </authorList>
    </citation>
    <scope>NUCLEOTIDE SEQUENCE</scope>
    <source>
        <strain evidence="2">MAG 26</strain>
    </source>
</reference>
<dbReference type="EMBL" id="CP119316">
    <property type="protein sequence ID" value="WEK48345.1"/>
    <property type="molecule type" value="Genomic_DNA"/>
</dbReference>
<dbReference type="Proteomes" id="UP001218362">
    <property type="component" value="Chromosome"/>
</dbReference>
<dbReference type="PANTHER" id="PTHR40254">
    <property type="entry name" value="BLR0577 PROTEIN"/>
    <property type="match status" value="1"/>
</dbReference>
<dbReference type="InterPro" id="IPR052189">
    <property type="entry name" value="L-asp_N-monooxygenase_NS-form"/>
</dbReference>
<dbReference type="InterPro" id="IPR038732">
    <property type="entry name" value="HpyO/CreE_NAD-binding"/>
</dbReference>